<dbReference type="Gene3D" id="1.10.10.10">
    <property type="entry name" value="Winged helix-like DNA-binding domain superfamily/Winged helix DNA-binding domain"/>
    <property type="match status" value="1"/>
</dbReference>
<evidence type="ECO:0000256" key="2">
    <source>
        <dbReference type="ARBA" id="ARBA00023125"/>
    </source>
</evidence>
<keyword evidence="3" id="KW-0804">Transcription</keyword>
<dbReference type="AlphaFoldDB" id="A0A1M4WAN2"/>
<proteinExistence type="predicted"/>
<dbReference type="InterPro" id="IPR016032">
    <property type="entry name" value="Sig_transdc_resp-reg_C-effctor"/>
</dbReference>
<gene>
    <name evidence="5" type="ORF">SAMN05444273_102561</name>
</gene>
<dbReference type="InterPro" id="IPR036693">
    <property type="entry name" value="TF_LuxR_autoind-bd_dom_sf"/>
</dbReference>
<dbReference type="SUPFAM" id="SSF46894">
    <property type="entry name" value="C-terminal effector domain of the bipartite response regulators"/>
    <property type="match status" value="1"/>
</dbReference>
<dbReference type="Pfam" id="PF03472">
    <property type="entry name" value="Autoind_bind"/>
    <property type="match status" value="1"/>
</dbReference>
<dbReference type="PANTHER" id="PTHR44688">
    <property type="entry name" value="DNA-BINDING TRANSCRIPTIONAL ACTIVATOR DEVR_DOSR"/>
    <property type="match status" value="1"/>
</dbReference>
<dbReference type="GO" id="GO:0006355">
    <property type="term" value="P:regulation of DNA-templated transcription"/>
    <property type="evidence" value="ECO:0007669"/>
    <property type="project" value="InterPro"/>
</dbReference>
<dbReference type="SMART" id="SM00421">
    <property type="entry name" value="HTH_LUXR"/>
    <property type="match status" value="1"/>
</dbReference>
<dbReference type="GO" id="GO:0003677">
    <property type="term" value="F:DNA binding"/>
    <property type="evidence" value="ECO:0007669"/>
    <property type="project" value="UniProtKB-KW"/>
</dbReference>
<sequence length="253" mass="28062">MIQEHLSALIASNSLEDVWSLHTAKMAEFGFDRIVYGYTRFRTGTTLGDLQDALILTNHDPAYVEHFVGDGAYYQGPMVAWAAENVGACSWRMMQELAMTGKLSPGEMEVVALNQRLDVTAGYTVSFHDVSMRAKGATGLTARRGLSQDDVDAVWDKYGDDLELANKVMHLKVTQLPHTTGQRRPLTARQREVLEWVADGKTIQDTATIMGLNPATIEKHLRLARETLDVDTTAQAILKASSQNQFFLIENSS</sequence>
<dbReference type="InterPro" id="IPR036388">
    <property type="entry name" value="WH-like_DNA-bd_sf"/>
</dbReference>
<protein>
    <submittedName>
        <fullName evidence="5">LuxR family transcriptional regulator</fullName>
    </submittedName>
</protein>
<dbReference type="CDD" id="cd06170">
    <property type="entry name" value="LuxR_C_like"/>
    <property type="match status" value="1"/>
</dbReference>
<dbReference type="STRING" id="1486859.SAMN05444273_102561"/>
<feature type="domain" description="HTH luxR-type" evidence="4">
    <location>
        <begin position="179"/>
        <end position="244"/>
    </location>
</feature>
<dbReference type="PANTHER" id="PTHR44688:SF16">
    <property type="entry name" value="DNA-BINDING TRANSCRIPTIONAL ACTIVATOR DEVR_DOSR"/>
    <property type="match status" value="1"/>
</dbReference>
<evidence type="ECO:0000313" key="6">
    <source>
        <dbReference type="Proteomes" id="UP000184144"/>
    </source>
</evidence>
<dbReference type="PROSITE" id="PS50043">
    <property type="entry name" value="HTH_LUXR_2"/>
    <property type="match status" value="1"/>
</dbReference>
<dbReference type="PRINTS" id="PR00038">
    <property type="entry name" value="HTHLUXR"/>
</dbReference>
<dbReference type="Gene3D" id="3.30.450.80">
    <property type="entry name" value="Transcription factor LuxR-like, autoinducer-binding domain"/>
    <property type="match status" value="1"/>
</dbReference>
<dbReference type="EMBL" id="FQUV01000002">
    <property type="protein sequence ID" value="SHE78328.1"/>
    <property type="molecule type" value="Genomic_DNA"/>
</dbReference>
<dbReference type="Pfam" id="PF00196">
    <property type="entry name" value="GerE"/>
    <property type="match status" value="1"/>
</dbReference>
<dbReference type="InterPro" id="IPR005143">
    <property type="entry name" value="TF_LuxR_autoind-bd_dom"/>
</dbReference>
<evidence type="ECO:0000313" key="5">
    <source>
        <dbReference type="EMBL" id="SHE78328.1"/>
    </source>
</evidence>
<evidence type="ECO:0000259" key="4">
    <source>
        <dbReference type="PROSITE" id="PS50043"/>
    </source>
</evidence>
<dbReference type="SUPFAM" id="SSF75516">
    <property type="entry name" value="Pheromone-binding domain of LuxR-like quorum-sensing transcription factors"/>
    <property type="match status" value="1"/>
</dbReference>
<evidence type="ECO:0000256" key="1">
    <source>
        <dbReference type="ARBA" id="ARBA00023015"/>
    </source>
</evidence>
<dbReference type="InterPro" id="IPR000792">
    <property type="entry name" value="Tscrpt_reg_LuxR_C"/>
</dbReference>
<dbReference type="OrthoDB" id="3679796at2"/>
<evidence type="ECO:0000256" key="3">
    <source>
        <dbReference type="ARBA" id="ARBA00023163"/>
    </source>
</evidence>
<keyword evidence="6" id="KW-1185">Reference proteome</keyword>
<keyword evidence="1" id="KW-0805">Transcription regulation</keyword>
<reference evidence="6" key="1">
    <citation type="submission" date="2016-11" db="EMBL/GenBank/DDBJ databases">
        <authorList>
            <person name="Varghese N."/>
            <person name="Submissions S."/>
        </authorList>
    </citation>
    <scope>NUCLEOTIDE SEQUENCE [LARGE SCALE GENOMIC DNA]</scope>
    <source>
        <strain evidence="6">DSM 100566</strain>
    </source>
</reference>
<accession>A0A1M4WAN2</accession>
<dbReference type="RefSeq" id="WP_073141592.1">
    <property type="nucleotide sequence ID" value="NZ_FQUV01000002.1"/>
</dbReference>
<organism evidence="5 6">
    <name type="scientific">Litoreibacter ascidiaceicola</name>
    <dbReference type="NCBI Taxonomy" id="1486859"/>
    <lineage>
        <taxon>Bacteria</taxon>
        <taxon>Pseudomonadati</taxon>
        <taxon>Pseudomonadota</taxon>
        <taxon>Alphaproteobacteria</taxon>
        <taxon>Rhodobacterales</taxon>
        <taxon>Roseobacteraceae</taxon>
        <taxon>Litoreibacter</taxon>
    </lineage>
</organism>
<keyword evidence="2" id="KW-0238">DNA-binding</keyword>
<dbReference type="Proteomes" id="UP000184144">
    <property type="component" value="Unassembled WGS sequence"/>
</dbReference>
<name>A0A1M4WAN2_9RHOB</name>